<keyword evidence="2" id="KW-0489">Methyltransferase</keyword>
<protein>
    <submittedName>
        <fullName evidence="11">RRM 1 domain containing protein</fullName>
    </submittedName>
</protein>
<feature type="domain" description="RRM" evidence="10">
    <location>
        <begin position="90"/>
        <end position="163"/>
    </location>
</feature>
<keyword evidence="3" id="KW-0808">Transferase</keyword>
<sequence length="476" mass="53925">MEPRRSESHGHGAQKGPKNYKLLVDPFLVKGAAKLYRYDGVVPNDASYRPPVPRDPRSHLTRIWTRLETLDLPVPRFKIDTNYVGEPPSIEVTIFHLNDNIDKQFLKDMVQKFGVVEELFIYYHPQTNKHLGIGRAVFETVAGAKSCVEKLNDTSVMGQILEVFLDPFGEKCKKKFEDCTVEKRPPLLVENTPKIEPDKTKLEEEKKVDKEKDKEIIDDVKLKKDRDRERDRYRGYRNEFATPSSSDMGYGTASSEFSASYGSAGTTPLTYDYSHNIQMAQYPYATPTYHPMGAPPVWPMATPQWPSEVWDRTPAGMVPVKWPEKEHTVNKEFKEKEKEKKRNNAVNSTKNKKEKEKEKEEEDSKTLDLDTRIALLLKGRGSGGMAPPFLTLGGDSDDESKSSFDKMPKSVPIPTSIDSDDDRSSISLSDMPINPPAPDFDAASVKNDDNAPLSVPPSPFLSKEIYLECYRVALEQ</sequence>
<evidence type="ECO:0000256" key="6">
    <source>
        <dbReference type="ARBA" id="ARBA00022884"/>
    </source>
</evidence>
<evidence type="ECO:0000256" key="4">
    <source>
        <dbReference type="ARBA" id="ARBA00022691"/>
    </source>
</evidence>
<dbReference type="SMART" id="SM00360">
    <property type="entry name" value="RRM"/>
    <property type="match status" value="1"/>
</dbReference>
<proteinExistence type="predicted"/>
<dbReference type="STRING" id="1661398.A0A482VM10"/>
<dbReference type="AlphaFoldDB" id="A0A482VM10"/>
<evidence type="ECO:0000256" key="7">
    <source>
        <dbReference type="ARBA" id="ARBA00023242"/>
    </source>
</evidence>
<name>A0A482VM10_ASBVE</name>
<evidence type="ECO:0000256" key="5">
    <source>
        <dbReference type="ARBA" id="ARBA00022853"/>
    </source>
</evidence>
<feature type="compositionally biased region" description="Basic and acidic residues" evidence="9">
    <location>
        <begin position="351"/>
        <end position="367"/>
    </location>
</feature>
<evidence type="ECO:0000313" key="11">
    <source>
        <dbReference type="EMBL" id="RZC33408.1"/>
    </source>
</evidence>
<dbReference type="GO" id="GO:0042800">
    <property type="term" value="F:histone H3K4 methyltransferase activity"/>
    <property type="evidence" value="ECO:0007669"/>
    <property type="project" value="InterPro"/>
</dbReference>
<reference evidence="11 12" key="1">
    <citation type="submission" date="2017-03" db="EMBL/GenBank/DDBJ databases">
        <title>Genome of the blue death feigning beetle - Asbolus verrucosus.</title>
        <authorList>
            <person name="Rider S.D."/>
        </authorList>
    </citation>
    <scope>NUCLEOTIDE SEQUENCE [LARGE SCALE GENOMIC DNA]</scope>
    <source>
        <strain evidence="11">Butters</strain>
        <tissue evidence="11">Head and leg muscle</tissue>
    </source>
</reference>
<dbReference type="OrthoDB" id="308383at2759"/>
<keyword evidence="12" id="KW-1185">Reference proteome</keyword>
<dbReference type="InterPro" id="IPR035979">
    <property type="entry name" value="RBD_domain_sf"/>
</dbReference>
<evidence type="ECO:0000256" key="9">
    <source>
        <dbReference type="SAM" id="MobiDB-lite"/>
    </source>
</evidence>
<feature type="non-terminal residue" evidence="11">
    <location>
        <position position="476"/>
    </location>
</feature>
<dbReference type="GO" id="GO:0048188">
    <property type="term" value="C:Set1C/COMPASS complex"/>
    <property type="evidence" value="ECO:0007669"/>
    <property type="project" value="TreeGrafter"/>
</dbReference>
<gene>
    <name evidence="11" type="ORF">BDFB_007444</name>
</gene>
<comment type="caution">
    <text evidence="11">The sequence shown here is derived from an EMBL/GenBank/DDBJ whole genome shotgun (WGS) entry which is preliminary data.</text>
</comment>
<dbReference type="InterPro" id="IPR000504">
    <property type="entry name" value="RRM_dom"/>
</dbReference>
<dbReference type="Gene3D" id="3.30.70.330">
    <property type="match status" value="1"/>
</dbReference>
<comment type="subcellular location">
    <subcellularLocation>
        <location evidence="1">Nucleus</location>
    </subcellularLocation>
</comment>
<organism evidence="11 12">
    <name type="scientific">Asbolus verrucosus</name>
    <name type="common">Desert ironclad beetle</name>
    <dbReference type="NCBI Taxonomy" id="1661398"/>
    <lineage>
        <taxon>Eukaryota</taxon>
        <taxon>Metazoa</taxon>
        <taxon>Ecdysozoa</taxon>
        <taxon>Arthropoda</taxon>
        <taxon>Hexapoda</taxon>
        <taxon>Insecta</taxon>
        <taxon>Pterygota</taxon>
        <taxon>Neoptera</taxon>
        <taxon>Endopterygota</taxon>
        <taxon>Coleoptera</taxon>
        <taxon>Polyphaga</taxon>
        <taxon>Cucujiformia</taxon>
        <taxon>Tenebrionidae</taxon>
        <taxon>Pimeliinae</taxon>
        <taxon>Asbolus</taxon>
    </lineage>
</organism>
<evidence type="ECO:0000313" key="12">
    <source>
        <dbReference type="Proteomes" id="UP000292052"/>
    </source>
</evidence>
<keyword evidence="4" id="KW-0949">S-adenosyl-L-methionine</keyword>
<feature type="compositionally biased region" description="Basic and acidic residues" evidence="9">
    <location>
        <begin position="193"/>
        <end position="210"/>
    </location>
</feature>
<dbReference type="Proteomes" id="UP000292052">
    <property type="component" value="Unassembled WGS sequence"/>
</dbReference>
<evidence type="ECO:0000256" key="1">
    <source>
        <dbReference type="ARBA" id="ARBA00004123"/>
    </source>
</evidence>
<keyword evidence="6 8" id="KW-0694">RNA-binding</keyword>
<dbReference type="GO" id="GO:0003723">
    <property type="term" value="F:RNA binding"/>
    <property type="evidence" value="ECO:0007669"/>
    <property type="project" value="UniProtKB-UniRule"/>
</dbReference>
<feature type="region of interest" description="Disordered" evidence="9">
    <location>
        <begin position="191"/>
        <end position="210"/>
    </location>
</feature>
<feature type="region of interest" description="Disordered" evidence="9">
    <location>
        <begin position="320"/>
        <end position="367"/>
    </location>
</feature>
<dbReference type="SUPFAM" id="SSF54928">
    <property type="entry name" value="RNA-binding domain, RBD"/>
    <property type="match status" value="1"/>
</dbReference>
<dbReference type="InterPro" id="IPR044570">
    <property type="entry name" value="Set1-like"/>
</dbReference>
<accession>A0A482VM10</accession>
<dbReference type="PANTHER" id="PTHR45814:SF2">
    <property type="entry name" value="HISTONE-LYSINE N-METHYLTRANSFERASE SETD1"/>
    <property type="match status" value="1"/>
</dbReference>
<keyword evidence="5" id="KW-0156">Chromatin regulator</keyword>
<feature type="region of interest" description="Disordered" evidence="9">
    <location>
        <begin position="379"/>
        <end position="457"/>
    </location>
</feature>
<evidence type="ECO:0000256" key="8">
    <source>
        <dbReference type="PROSITE-ProRule" id="PRU00176"/>
    </source>
</evidence>
<evidence type="ECO:0000259" key="10">
    <source>
        <dbReference type="PROSITE" id="PS50102"/>
    </source>
</evidence>
<dbReference type="PROSITE" id="PS50102">
    <property type="entry name" value="RRM"/>
    <property type="match status" value="1"/>
</dbReference>
<feature type="compositionally biased region" description="Basic and acidic residues" evidence="9">
    <location>
        <begin position="322"/>
        <end position="342"/>
    </location>
</feature>
<dbReference type="InterPro" id="IPR012677">
    <property type="entry name" value="Nucleotide-bd_a/b_plait_sf"/>
</dbReference>
<dbReference type="PANTHER" id="PTHR45814">
    <property type="entry name" value="HISTONE-LYSINE N-METHYLTRANSFERASE SETD1"/>
    <property type="match status" value="1"/>
</dbReference>
<dbReference type="CDD" id="cd12304">
    <property type="entry name" value="RRM_Set1"/>
    <property type="match status" value="1"/>
</dbReference>
<keyword evidence="7" id="KW-0539">Nucleus</keyword>
<dbReference type="Pfam" id="PF00076">
    <property type="entry name" value="RRM_1"/>
    <property type="match status" value="1"/>
</dbReference>
<dbReference type="EMBL" id="QDEB01089103">
    <property type="protein sequence ID" value="RZC33408.1"/>
    <property type="molecule type" value="Genomic_DNA"/>
</dbReference>
<feature type="compositionally biased region" description="Basic and acidic residues" evidence="9">
    <location>
        <begin position="399"/>
        <end position="408"/>
    </location>
</feature>
<evidence type="ECO:0000256" key="2">
    <source>
        <dbReference type="ARBA" id="ARBA00022603"/>
    </source>
</evidence>
<evidence type="ECO:0000256" key="3">
    <source>
        <dbReference type="ARBA" id="ARBA00022679"/>
    </source>
</evidence>
<dbReference type="GO" id="GO:0032259">
    <property type="term" value="P:methylation"/>
    <property type="evidence" value="ECO:0007669"/>
    <property type="project" value="UniProtKB-KW"/>
</dbReference>